<feature type="domain" description="Solute-binding protein family 5" evidence="2">
    <location>
        <begin position="122"/>
        <end position="491"/>
    </location>
</feature>
<dbReference type="CDD" id="cd08509">
    <property type="entry name" value="PBP2_TmCBP_oligosaccharides_like"/>
    <property type="match status" value="1"/>
</dbReference>
<dbReference type="Gene3D" id="3.10.105.10">
    <property type="entry name" value="Dipeptide-binding Protein, Domain 3"/>
    <property type="match status" value="1"/>
</dbReference>
<reference evidence="3 4" key="1">
    <citation type="submission" date="2016-10" db="EMBL/GenBank/DDBJ databases">
        <authorList>
            <person name="de Groot N.N."/>
        </authorList>
    </citation>
    <scope>NUCLEOTIDE SEQUENCE [LARGE SCALE GENOMIC DNA]</scope>
    <source>
        <strain evidence="3 4">DSM 21741</strain>
    </source>
</reference>
<dbReference type="Gene3D" id="3.40.190.10">
    <property type="entry name" value="Periplasmic binding protein-like II"/>
    <property type="match status" value="1"/>
</dbReference>
<evidence type="ECO:0000259" key="2">
    <source>
        <dbReference type="Pfam" id="PF00496"/>
    </source>
</evidence>
<dbReference type="OrthoDB" id="9764591at2"/>
<dbReference type="InterPro" id="IPR000914">
    <property type="entry name" value="SBP_5_dom"/>
</dbReference>
<dbReference type="GO" id="GO:1904680">
    <property type="term" value="F:peptide transmembrane transporter activity"/>
    <property type="evidence" value="ECO:0007669"/>
    <property type="project" value="TreeGrafter"/>
</dbReference>
<dbReference type="PIRSF" id="PIRSF002741">
    <property type="entry name" value="MppA"/>
    <property type="match status" value="1"/>
</dbReference>
<dbReference type="GO" id="GO:0015833">
    <property type="term" value="P:peptide transport"/>
    <property type="evidence" value="ECO:0007669"/>
    <property type="project" value="TreeGrafter"/>
</dbReference>
<dbReference type="PANTHER" id="PTHR30290:SF82">
    <property type="entry name" value="ABC-TYPE DIPEPTIDE_OLIGOPEPTIDE TRANSPORT SYSTEM, PERIPLASMIC COMPONENT"/>
    <property type="match status" value="1"/>
</dbReference>
<dbReference type="GO" id="GO:0042597">
    <property type="term" value="C:periplasmic space"/>
    <property type="evidence" value="ECO:0007669"/>
    <property type="project" value="UniProtKB-ARBA"/>
</dbReference>
<dbReference type="Proteomes" id="UP000199092">
    <property type="component" value="Chromosome I"/>
</dbReference>
<dbReference type="STRING" id="546871.SAMN04488543_3485"/>
<evidence type="ECO:0000313" key="4">
    <source>
        <dbReference type="Proteomes" id="UP000199092"/>
    </source>
</evidence>
<name>A0A1H1YXU9_9ACTN</name>
<evidence type="ECO:0000256" key="1">
    <source>
        <dbReference type="SAM" id="MobiDB-lite"/>
    </source>
</evidence>
<dbReference type="EMBL" id="LT629749">
    <property type="protein sequence ID" value="SDT26182.1"/>
    <property type="molecule type" value="Genomic_DNA"/>
</dbReference>
<dbReference type="RefSeq" id="WP_091414415.1">
    <property type="nucleotide sequence ID" value="NZ_LT629749.1"/>
</dbReference>
<dbReference type="GO" id="GO:0043190">
    <property type="term" value="C:ATP-binding cassette (ABC) transporter complex"/>
    <property type="evidence" value="ECO:0007669"/>
    <property type="project" value="InterPro"/>
</dbReference>
<dbReference type="SUPFAM" id="SSF53850">
    <property type="entry name" value="Periplasmic binding protein-like II"/>
    <property type="match status" value="1"/>
</dbReference>
<dbReference type="InterPro" id="IPR006311">
    <property type="entry name" value="TAT_signal"/>
</dbReference>
<keyword evidence="4" id="KW-1185">Reference proteome</keyword>
<dbReference type="Gene3D" id="3.90.76.10">
    <property type="entry name" value="Dipeptide-binding Protein, Domain 1"/>
    <property type="match status" value="1"/>
</dbReference>
<dbReference type="PROSITE" id="PS51318">
    <property type="entry name" value="TAT"/>
    <property type="match status" value="1"/>
</dbReference>
<proteinExistence type="predicted"/>
<gene>
    <name evidence="3" type="ORF">SAMN04488543_3485</name>
</gene>
<evidence type="ECO:0000313" key="3">
    <source>
        <dbReference type="EMBL" id="SDT26182.1"/>
    </source>
</evidence>
<dbReference type="InterPro" id="IPR030678">
    <property type="entry name" value="Peptide/Ni-bd"/>
</dbReference>
<dbReference type="AlphaFoldDB" id="A0A1H1YXU9"/>
<dbReference type="Pfam" id="PF00496">
    <property type="entry name" value="SBP_bac_5"/>
    <property type="match status" value="1"/>
</dbReference>
<dbReference type="PANTHER" id="PTHR30290">
    <property type="entry name" value="PERIPLASMIC BINDING COMPONENT OF ABC TRANSPORTER"/>
    <property type="match status" value="1"/>
</dbReference>
<feature type="region of interest" description="Disordered" evidence="1">
    <location>
        <begin position="1"/>
        <end position="24"/>
    </location>
</feature>
<protein>
    <submittedName>
        <fullName evidence="3">Peptide/nickel transport system substrate-binding protein</fullName>
    </submittedName>
</protein>
<accession>A0A1H1YXU9</accession>
<dbReference type="InterPro" id="IPR039424">
    <property type="entry name" value="SBP_5"/>
</dbReference>
<organism evidence="3 4">
    <name type="scientific">Friedmanniella luteola</name>
    <dbReference type="NCBI Taxonomy" id="546871"/>
    <lineage>
        <taxon>Bacteria</taxon>
        <taxon>Bacillati</taxon>
        <taxon>Actinomycetota</taxon>
        <taxon>Actinomycetes</taxon>
        <taxon>Propionibacteriales</taxon>
        <taxon>Nocardioidaceae</taxon>
        <taxon>Friedmanniella</taxon>
    </lineage>
</organism>
<sequence length="608" mass="66079">MTHPQIDPASPALGGGTPAQPWGTSRRRFLSLSGLAVGGALVGVGATGCGTAQTGNSTDGGTAKGRPGASGDTFFVAGFQWGPPTNFNPVGATPQWPTAGRQSQLIYESLVRFNLIDGSFAPGLGKEIQDTDDTTLTVPLQDGTKFSDGTELTADDVVFTFELANKVSTPNSSVWTYLDSVTASDPRTVVFKIKTKPYNPGSVKDAIANVYILPKAIWSQFSEDKVTAETNLQPIGSGPYLMDKADQTQVALKRNDDYWGKEVFGTPAPLAIVHPIFKSNNDGDLKLASGEIDASQQFTAQIWKMWEDQKKPVKTWLKDKPYYLPGNLPLLIMNLDRKGLDNPKVRRAIAYAIDYPNIAATAMSSYSDPAKASLIVPVGYESKYFDQAGVDSEGWSFNKEKAIEILEGELNCTKGSDGIYSLPDGTKLGGWELITPTGWTDWNTACEIVAKSAKAVGIGIETKFPQAPTMQKAMQNQDFDLCMYSYTGVTAASPWVRFRDAMDDRGVAAAGKSAFFNYNRFSHPDVPGLLDAAAGAKTDDEAKTAYTALDKIYREQIPVVPLMYRPLEFYEVNETNWTGFPTEDNPYAPPMWQGAGIDWLFKIKKVGS</sequence>